<dbReference type="AlphaFoldDB" id="A0A914DQA4"/>
<keyword evidence="4" id="KW-1185">Reference proteome</keyword>
<keyword evidence="2" id="KW-0812">Transmembrane</keyword>
<keyword evidence="1" id="KW-0722">Serine protease inhibitor</keyword>
<dbReference type="GO" id="GO:0004867">
    <property type="term" value="F:serine-type endopeptidase inhibitor activity"/>
    <property type="evidence" value="ECO:0007669"/>
    <property type="project" value="UniProtKB-KW"/>
</dbReference>
<protein>
    <submittedName>
        <fullName evidence="5">TIL domain-containing protein</fullName>
    </submittedName>
</protein>
<dbReference type="SUPFAM" id="SSF57567">
    <property type="entry name" value="Serine protease inhibitors"/>
    <property type="match status" value="1"/>
</dbReference>
<keyword evidence="2" id="KW-0472">Membrane</keyword>
<keyword evidence="2" id="KW-1133">Transmembrane helix</keyword>
<name>A0A914DQA4_9BILA</name>
<feature type="transmembrane region" description="Helical" evidence="2">
    <location>
        <begin position="12"/>
        <end position="31"/>
    </location>
</feature>
<proteinExistence type="predicted"/>
<dbReference type="Pfam" id="PF01826">
    <property type="entry name" value="TIL"/>
    <property type="match status" value="1"/>
</dbReference>
<feature type="domain" description="TIL" evidence="3">
    <location>
        <begin position="296"/>
        <end position="353"/>
    </location>
</feature>
<evidence type="ECO:0000259" key="3">
    <source>
        <dbReference type="Pfam" id="PF01826"/>
    </source>
</evidence>
<dbReference type="InterPro" id="IPR036084">
    <property type="entry name" value="Ser_inhib-like_sf"/>
</dbReference>
<reference evidence="5" key="1">
    <citation type="submission" date="2022-11" db="UniProtKB">
        <authorList>
            <consortium name="WormBaseParasite"/>
        </authorList>
    </citation>
    <scope>IDENTIFICATION</scope>
</reference>
<evidence type="ECO:0000256" key="2">
    <source>
        <dbReference type="SAM" id="Phobius"/>
    </source>
</evidence>
<dbReference type="WBParaSite" id="ACRNAN_scaffold3466.g12262.t1">
    <property type="protein sequence ID" value="ACRNAN_scaffold3466.g12262.t1"/>
    <property type="gene ID" value="ACRNAN_scaffold3466.g12262"/>
</dbReference>
<evidence type="ECO:0000313" key="4">
    <source>
        <dbReference type="Proteomes" id="UP000887540"/>
    </source>
</evidence>
<dbReference type="Gene3D" id="2.10.25.10">
    <property type="entry name" value="Laminin"/>
    <property type="match status" value="1"/>
</dbReference>
<evidence type="ECO:0000256" key="1">
    <source>
        <dbReference type="ARBA" id="ARBA00022900"/>
    </source>
</evidence>
<sequence length="414" mass="45664">MNRKRGTITSSNFIMLFMWPLFIEFIFLFYFEIFGIVSADLCVSVLCPQGTTCDTNTGICRQFRLPDNGRNMNPTGDICFNIVCPQGSSCDTNTGICRQFRPPDNGGNMNPTGDICSNIVCPQGSSCDTNFGVCRQFRPPQTRQNLCALKNCPTGWTCDENTGICREFRFDQNRCAFVQCPSGFGCDQNTGICRQFRTVNLANGANDCGSVGCPQGTLCDTNTGICRQFRQPALRRLGTSDSCKNVECPSGYTCNPAIGICQPRVSTESVTNPTPDASRKIRLVATKWSRTNNKMCPQNSHYVQCGSRCPYTCTDLKPKCVSDEQNCIATCQCDDGYVQATTANMTCVPAKECLEISSRLCTTVNCANGMNCIDDYCIPNECPMILKSELKPGCVYDLRRDGKNCLLLKSICFN</sequence>
<dbReference type="InterPro" id="IPR002919">
    <property type="entry name" value="TIL_dom"/>
</dbReference>
<dbReference type="Proteomes" id="UP000887540">
    <property type="component" value="Unplaced"/>
</dbReference>
<keyword evidence="1" id="KW-0646">Protease inhibitor</keyword>
<accession>A0A914DQA4</accession>
<organism evidence="4 5">
    <name type="scientific">Acrobeloides nanus</name>
    <dbReference type="NCBI Taxonomy" id="290746"/>
    <lineage>
        <taxon>Eukaryota</taxon>
        <taxon>Metazoa</taxon>
        <taxon>Ecdysozoa</taxon>
        <taxon>Nematoda</taxon>
        <taxon>Chromadorea</taxon>
        <taxon>Rhabditida</taxon>
        <taxon>Tylenchina</taxon>
        <taxon>Cephalobomorpha</taxon>
        <taxon>Cephaloboidea</taxon>
        <taxon>Cephalobidae</taxon>
        <taxon>Acrobeloides</taxon>
    </lineage>
</organism>
<dbReference type="CDD" id="cd19941">
    <property type="entry name" value="TIL"/>
    <property type="match status" value="1"/>
</dbReference>
<evidence type="ECO:0000313" key="5">
    <source>
        <dbReference type="WBParaSite" id="ACRNAN_scaffold3466.g12262.t1"/>
    </source>
</evidence>